<dbReference type="AlphaFoldDB" id="A0A1C3NW70"/>
<dbReference type="Gene3D" id="3.40.50.300">
    <property type="entry name" value="P-loop containing nucleotide triphosphate hydrolases"/>
    <property type="match status" value="1"/>
</dbReference>
<keyword evidence="3" id="KW-1185">Reference proteome</keyword>
<accession>A0A1C3NW70</accession>
<reference evidence="3" key="1">
    <citation type="submission" date="2016-02" db="EMBL/GenBank/DDBJ databases">
        <authorList>
            <person name="Wibberg D."/>
        </authorList>
    </citation>
    <scope>NUCLEOTIDE SEQUENCE [LARGE SCALE GENOMIC DNA]</scope>
</reference>
<dbReference type="EMBL" id="FLUV01000717">
    <property type="protein sequence ID" value="SBW20508.1"/>
    <property type="molecule type" value="Genomic_DNA"/>
</dbReference>
<evidence type="ECO:0000313" key="2">
    <source>
        <dbReference type="EMBL" id="SBW20508.1"/>
    </source>
</evidence>
<evidence type="ECO:0000313" key="3">
    <source>
        <dbReference type="Proteomes" id="UP000199013"/>
    </source>
</evidence>
<organism evidence="2 3">
    <name type="scientific">Candidatus Protofrankia californiensis</name>
    <dbReference type="NCBI Taxonomy" id="1839754"/>
    <lineage>
        <taxon>Bacteria</taxon>
        <taxon>Bacillati</taxon>
        <taxon>Actinomycetota</taxon>
        <taxon>Actinomycetes</taxon>
        <taxon>Frankiales</taxon>
        <taxon>Frankiaceae</taxon>
        <taxon>Protofrankia</taxon>
    </lineage>
</organism>
<evidence type="ECO:0008006" key="4">
    <source>
        <dbReference type="Google" id="ProtNLM"/>
    </source>
</evidence>
<gene>
    <name evidence="2" type="ORF">FDG2_1716</name>
</gene>
<sequence length="259" mass="28106">MTSRLFGSPGGYEPGLSSPGAGLRASTSGRDSADAEAGGGDTTDRNTTERDTSALDGSGPTRAGDPASEGWTLRYPSGTVLVVAGIPGAGKSTLIRRMFGDTTDVRECGQDAGPLVLDSAGVRTALRARFGPRAPYRLYRPAVHTLHYARIAWMTAWHRGDLVVHECGTRRWARQAITGLARLRHRPAYLILIDTPPADALAGQRARGRTVRSRAFRRHEQAWAQLRSADPAALYREGWSSIQIIDRRSARTLTAIRFD</sequence>
<feature type="region of interest" description="Disordered" evidence="1">
    <location>
        <begin position="1"/>
        <end position="70"/>
    </location>
</feature>
<dbReference type="Pfam" id="PF13671">
    <property type="entry name" value="AAA_33"/>
    <property type="match status" value="1"/>
</dbReference>
<dbReference type="SUPFAM" id="SSF52540">
    <property type="entry name" value="P-loop containing nucleoside triphosphate hydrolases"/>
    <property type="match status" value="1"/>
</dbReference>
<feature type="compositionally biased region" description="Basic and acidic residues" evidence="1">
    <location>
        <begin position="42"/>
        <end position="53"/>
    </location>
</feature>
<evidence type="ECO:0000256" key="1">
    <source>
        <dbReference type="SAM" id="MobiDB-lite"/>
    </source>
</evidence>
<protein>
    <recommendedName>
        <fullName evidence="4">ATP/GTP-binding protein</fullName>
    </recommendedName>
</protein>
<name>A0A1C3NW70_9ACTN</name>
<proteinExistence type="predicted"/>
<dbReference type="InterPro" id="IPR027417">
    <property type="entry name" value="P-loop_NTPase"/>
</dbReference>
<dbReference type="Proteomes" id="UP000199013">
    <property type="component" value="Unassembled WGS sequence"/>
</dbReference>